<feature type="chain" id="PRO_5013288589" evidence="1">
    <location>
        <begin position="16"/>
        <end position="905"/>
    </location>
</feature>
<protein>
    <submittedName>
        <fullName evidence="2">Uncharacterized protein</fullName>
    </submittedName>
</protein>
<evidence type="ECO:0000256" key="1">
    <source>
        <dbReference type="SAM" id="SignalP"/>
    </source>
</evidence>
<evidence type="ECO:0000313" key="2">
    <source>
        <dbReference type="EMBL" id="EIJ87191.1"/>
    </source>
</evidence>
<organism evidence="2 3">
    <name type="scientific">Nematocida parisii (strain ERTm3)</name>
    <name type="common">Nematode killer fungus</name>
    <dbReference type="NCBI Taxonomy" id="935791"/>
    <lineage>
        <taxon>Eukaryota</taxon>
        <taxon>Fungi</taxon>
        <taxon>Fungi incertae sedis</taxon>
        <taxon>Microsporidia</taxon>
        <taxon>Nematocida</taxon>
    </lineage>
</organism>
<dbReference type="HOGENOM" id="CLU_009683_3_0_1"/>
<sequence length="905" mass="105472">MIIKLLVMMYTICARLELSDINIIEKTKVVIEEGNLLIHPDGSLSPSRGYIMHKSGYMYNKRLYAPEIDTMYKVIKIGEDGRSIYEYERKPVNDQAYDDIYDPKKFKAKNDYFLRFHTHLINMFPCTDGALSIIAGRLDAPTSFLLKDEVQPQSMNILAALFLLSEQVDIPIAIEKKKKEKKLVLRSVNGETAYIDQSLVLYVNKKNSEEKIKTYHTETVKLINFMKHYAGDAITYIQKEGYTEPTTYEQFMEGKFLSTVQFLIQSYIYEFIDTKEKYIEFVNAVYTILNDQINNNKSISKNKKKSYKRVLNKCFIQEGAQPSKIDHTTTIYDIKDIIEDFGACPFINSSQLPSYIRVKAYDRENDEFINNEAQKYSNCVEAALLGLVCCLVYDPNKKKYNTDHLPDNEETKPLKDFFKKYTEPTEVTDYTMHEDWCRVIADLKNDKILYLTEKTNELDSSLLNILYVASYITRSKEEVVKEIKYLEKLLSNKNINDGLYIEESLTTIFKELSNNKNLDVECDKFTVGTREDNKLDLFGVFKLVYTFNEKKNGILVGITSGHSSISLLKNLLSIKEKNTIKKKLTEIQNTYSNIESYTAYIIRQYINIELAKKEKKYALGRIQESIRNNHDNINDIFLHGMILSVDQKVNIVKYFLVMHVKNTLPKNNSLVRFTNNLIGSTPLNDLATRDNMLLYCMLNKDSKNYYPRIESCWEEVATITIYNFYTIIIEILKKSNYPPDVILKCFKNLMMVVADSDEKYGFISGFILINNIVNFSIKTNEPTKTLLEFIKIIDETVMQPDGSNIFVIYLTWIANVEINNYCSLDKRKEIIKTLMNKIDFNYNFNLDNKWDCWVLDHFYILKKLKMSKDIFCDKEIPKSVEKYDRLVKTINKIIELGEKRRSSAS</sequence>
<accession>I3ED94</accession>
<dbReference type="InParanoid" id="I3ED94"/>
<gene>
    <name evidence="2" type="ORF">NEQG_02526</name>
</gene>
<dbReference type="AlphaFoldDB" id="I3ED94"/>
<keyword evidence="3" id="KW-1185">Reference proteome</keyword>
<feature type="signal peptide" evidence="1">
    <location>
        <begin position="1"/>
        <end position="15"/>
    </location>
</feature>
<dbReference type="EMBL" id="GL870884">
    <property type="protein sequence ID" value="EIJ87191.1"/>
    <property type="molecule type" value="Genomic_DNA"/>
</dbReference>
<dbReference type="OMA" id="WIANVEI"/>
<name>I3ED94_NEMP3</name>
<dbReference type="Proteomes" id="UP000002872">
    <property type="component" value="Unassembled WGS sequence"/>
</dbReference>
<reference evidence="2" key="1">
    <citation type="submission" date="2011-01" db="EMBL/GenBank/DDBJ databases">
        <title>The Genome Sequence of Nematocida parisii strain ERTm3.</title>
        <authorList>
            <consortium name="The Broad Institute Genome Sequencing Platform"/>
            <consortium name="The Broad Institute Genome Sequencing Center for Infectious Disease"/>
            <person name="Cuomo C."/>
            <person name="Troemel E."/>
            <person name="Young S.K."/>
            <person name="Zeng Q."/>
            <person name="Gargeya S."/>
            <person name="Fitzgerald M."/>
            <person name="Haas B."/>
            <person name="Abouelleil A."/>
            <person name="Alvarado L."/>
            <person name="Arachchi H.M."/>
            <person name="Berlin A."/>
            <person name="Chapman S.B."/>
            <person name="Gearin G."/>
            <person name="Goldberg J."/>
            <person name="Griggs A."/>
            <person name="Gujja S."/>
            <person name="Hansen M."/>
            <person name="Heiman D."/>
            <person name="Howarth C."/>
            <person name="Larimer J."/>
            <person name="Lui A."/>
            <person name="MacDonald P.J.P."/>
            <person name="McCowen C."/>
            <person name="Montmayeur A."/>
            <person name="Murphy C."/>
            <person name="Neiman D."/>
            <person name="Pearson M."/>
            <person name="Priest M."/>
            <person name="Roberts A."/>
            <person name="Saif S."/>
            <person name="Shea T."/>
            <person name="Sisk P."/>
            <person name="Stolte C."/>
            <person name="Sykes S."/>
            <person name="Wortman J."/>
            <person name="Nusbaum C."/>
            <person name="Birren B."/>
        </authorList>
    </citation>
    <scope>NUCLEOTIDE SEQUENCE</scope>
    <source>
        <strain evidence="2">ERTm3</strain>
    </source>
</reference>
<dbReference type="OrthoDB" id="2194598at2759"/>
<keyword evidence="1" id="KW-0732">Signal</keyword>
<proteinExistence type="predicted"/>
<dbReference type="VEuPathDB" id="MicrosporidiaDB:NEQG_02526"/>
<evidence type="ECO:0000313" key="3">
    <source>
        <dbReference type="Proteomes" id="UP000002872"/>
    </source>
</evidence>